<dbReference type="GO" id="GO:0016020">
    <property type="term" value="C:membrane"/>
    <property type="evidence" value="ECO:0007669"/>
    <property type="project" value="UniProtKB-SubCell"/>
</dbReference>
<protein>
    <submittedName>
        <fullName evidence="9">Microcin H47 secretion protein mchE, putative</fullName>
    </submittedName>
</protein>
<evidence type="ECO:0000259" key="8">
    <source>
        <dbReference type="Pfam" id="PF26002"/>
    </source>
</evidence>
<feature type="coiled-coil region" evidence="7">
    <location>
        <begin position="8"/>
        <end position="49"/>
    </location>
</feature>
<keyword evidence="3" id="KW-0813">Transport</keyword>
<keyword evidence="7" id="KW-0175">Coiled coil</keyword>
<dbReference type="PROSITE" id="PS00543">
    <property type="entry name" value="HLYD_FAMILY"/>
    <property type="match status" value="1"/>
</dbReference>
<dbReference type="STRING" id="3988.B9TNN5"/>
<proteinExistence type="inferred from homology"/>
<gene>
    <name evidence="9" type="ORF">RCOM_2110530</name>
</gene>
<accession>B9TNN5</accession>
<dbReference type="InterPro" id="IPR006144">
    <property type="entry name" value="Secretion_HlyD_CS"/>
</dbReference>
<dbReference type="AlphaFoldDB" id="B9TNN5"/>
<dbReference type="EMBL" id="EQ993092">
    <property type="protein sequence ID" value="EEF22529.1"/>
    <property type="molecule type" value="Genomic_DNA"/>
</dbReference>
<evidence type="ECO:0000256" key="7">
    <source>
        <dbReference type="SAM" id="Coils"/>
    </source>
</evidence>
<keyword evidence="5" id="KW-1133">Transmembrane helix</keyword>
<organism evidence="9 10">
    <name type="scientific">Ricinus communis</name>
    <name type="common">Castor bean</name>
    <dbReference type="NCBI Taxonomy" id="3988"/>
    <lineage>
        <taxon>Eukaryota</taxon>
        <taxon>Viridiplantae</taxon>
        <taxon>Streptophyta</taxon>
        <taxon>Embryophyta</taxon>
        <taxon>Tracheophyta</taxon>
        <taxon>Spermatophyta</taxon>
        <taxon>Magnoliopsida</taxon>
        <taxon>eudicotyledons</taxon>
        <taxon>Gunneridae</taxon>
        <taxon>Pentapetalae</taxon>
        <taxon>rosids</taxon>
        <taxon>fabids</taxon>
        <taxon>Malpighiales</taxon>
        <taxon>Euphorbiaceae</taxon>
        <taxon>Acalyphoideae</taxon>
        <taxon>Acalypheae</taxon>
        <taxon>Ricinus</taxon>
    </lineage>
</organism>
<dbReference type="Gene3D" id="2.40.30.170">
    <property type="match status" value="1"/>
</dbReference>
<evidence type="ECO:0000313" key="10">
    <source>
        <dbReference type="Proteomes" id="UP000008311"/>
    </source>
</evidence>
<reference evidence="10" key="1">
    <citation type="journal article" date="2010" name="Nat. Biotechnol.">
        <title>Draft genome sequence of the oilseed species Ricinus communis.</title>
        <authorList>
            <person name="Chan A.P."/>
            <person name="Crabtree J."/>
            <person name="Zhao Q."/>
            <person name="Lorenzi H."/>
            <person name="Orvis J."/>
            <person name="Puiu D."/>
            <person name="Melake-Berhan A."/>
            <person name="Jones K.M."/>
            <person name="Redman J."/>
            <person name="Chen G."/>
            <person name="Cahoon E.B."/>
            <person name="Gedil M."/>
            <person name="Stanke M."/>
            <person name="Haas B.J."/>
            <person name="Wortman J.R."/>
            <person name="Fraser-Liggett C.M."/>
            <person name="Ravel J."/>
            <person name="Rabinowicz P.D."/>
        </authorList>
    </citation>
    <scope>NUCLEOTIDE SEQUENCE [LARGE SCALE GENOMIC DNA]</scope>
    <source>
        <strain evidence="10">cv. Hale</strain>
    </source>
</reference>
<sequence length="291" mass="32709">MQLNLVDLEKSRLSLLAQEQNLQSLRADIEHQEKRVQADEQTVARYENLQKSGFLSDLQVQDKKNELTDQRLRLVTMHTDLVNANAEVARLKIELSSTPLRGKIARDQLDRTISNLEAELTKQQIGRLWKVTAPCDGLITAIAISKDQNATSGSPLISIVPSNSALQATLYAPSRALGFIQPTQRVELRMDAFPFQKFGTVLGRVSSIADTPLNTQERSSATRLATSVEASEPVYTIRVDLDSQLLIAYGKAQRLRPGLQFEADVQLETRRLYEWLLEPLYSLRRANSTHD</sequence>
<dbReference type="eggNOG" id="ENOG502SIZQ">
    <property type="taxonomic scope" value="Eukaryota"/>
</dbReference>
<evidence type="ECO:0000256" key="4">
    <source>
        <dbReference type="ARBA" id="ARBA00022692"/>
    </source>
</evidence>
<comment type="subcellular location">
    <subcellularLocation>
        <location evidence="1">Membrane</location>
        <topology evidence="1">Single-pass membrane protein</topology>
    </subcellularLocation>
</comment>
<keyword evidence="10" id="KW-1185">Reference proteome</keyword>
<feature type="domain" description="AprE-like beta-barrel" evidence="8">
    <location>
        <begin position="174"/>
        <end position="267"/>
    </location>
</feature>
<dbReference type="Proteomes" id="UP000008311">
    <property type="component" value="Unassembled WGS sequence"/>
</dbReference>
<keyword evidence="6" id="KW-0472">Membrane</keyword>
<evidence type="ECO:0000256" key="2">
    <source>
        <dbReference type="ARBA" id="ARBA00009477"/>
    </source>
</evidence>
<keyword evidence="4" id="KW-0812">Transmembrane</keyword>
<evidence type="ECO:0000313" key="9">
    <source>
        <dbReference type="EMBL" id="EEF22529.1"/>
    </source>
</evidence>
<evidence type="ECO:0000256" key="1">
    <source>
        <dbReference type="ARBA" id="ARBA00004167"/>
    </source>
</evidence>
<evidence type="ECO:0000256" key="3">
    <source>
        <dbReference type="ARBA" id="ARBA00022448"/>
    </source>
</evidence>
<dbReference type="PANTHER" id="PTHR30386:SF26">
    <property type="entry name" value="TRANSPORT PROTEIN COMB"/>
    <property type="match status" value="1"/>
</dbReference>
<dbReference type="GO" id="GO:0009306">
    <property type="term" value="P:protein secretion"/>
    <property type="evidence" value="ECO:0007669"/>
    <property type="project" value="InterPro"/>
</dbReference>
<dbReference type="InParanoid" id="B9TNN5"/>
<evidence type="ECO:0000256" key="5">
    <source>
        <dbReference type="ARBA" id="ARBA00022989"/>
    </source>
</evidence>
<dbReference type="InterPro" id="IPR058982">
    <property type="entry name" value="Beta-barrel_AprE"/>
</dbReference>
<dbReference type="InterPro" id="IPR050739">
    <property type="entry name" value="MFP"/>
</dbReference>
<name>B9TNN5_RICCO</name>
<evidence type="ECO:0000256" key="6">
    <source>
        <dbReference type="ARBA" id="ARBA00023136"/>
    </source>
</evidence>
<dbReference type="PANTHER" id="PTHR30386">
    <property type="entry name" value="MEMBRANE FUSION SUBUNIT OF EMRAB-TOLC MULTIDRUG EFFLUX PUMP"/>
    <property type="match status" value="1"/>
</dbReference>
<comment type="similarity">
    <text evidence="2">Belongs to the membrane fusion protein (MFP) (TC 8.A.1) family.</text>
</comment>
<dbReference type="Pfam" id="PF26002">
    <property type="entry name" value="Beta-barrel_AprE"/>
    <property type="match status" value="1"/>
</dbReference>